<proteinExistence type="predicted"/>
<dbReference type="EMBL" id="CP136893">
    <property type="protein sequence ID" value="WOL05673.1"/>
    <property type="molecule type" value="Genomic_DNA"/>
</dbReference>
<protein>
    <submittedName>
        <fullName evidence="2">Uncharacterized protein</fullName>
    </submittedName>
</protein>
<evidence type="ECO:0000313" key="2">
    <source>
        <dbReference type="EMBL" id="WOL05673.1"/>
    </source>
</evidence>
<evidence type="ECO:0000256" key="1">
    <source>
        <dbReference type="SAM" id="MobiDB-lite"/>
    </source>
</evidence>
<evidence type="ECO:0000313" key="3">
    <source>
        <dbReference type="Proteomes" id="UP001327560"/>
    </source>
</evidence>
<feature type="compositionally biased region" description="Polar residues" evidence="1">
    <location>
        <begin position="1"/>
        <end position="11"/>
    </location>
</feature>
<feature type="region of interest" description="Disordered" evidence="1">
    <location>
        <begin position="1"/>
        <end position="20"/>
    </location>
</feature>
<dbReference type="Proteomes" id="UP001327560">
    <property type="component" value="Chromosome 4"/>
</dbReference>
<gene>
    <name evidence="2" type="ORF">Cni_G14402</name>
</gene>
<reference evidence="2 3" key="1">
    <citation type="submission" date="2023-10" db="EMBL/GenBank/DDBJ databases">
        <title>Chromosome-scale genome assembly provides insights into flower coloration mechanisms of Canna indica.</title>
        <authorList>
            <person name="Li C."/>
        </authorList>
    </citation>
    <scope>NUCLEOTIDE SEQUENCE [LARGE SCALE GENOMIC DNA]</scope>
    <source>
        <tissue evidence="2">Flower</tissue>
    </source>
</reference>
<sequence>MTSLASFQSSMGARAAEKAASKIYVPTKALEEQSLSPAVSVAGGGDVLTAAKSSEGECDHEEESGGESHEETAGEDAKEKVASTCSSRLCDRCRATSSTTMKGHRQRKSSLLRYRCRRGLASPVSALVHPSVVHRPANGGWKVLIVHRDQGMRISYKREREEEASVGGRGFIPNTVVGLGPSPWVKITLSLLAPLFLPHTSSSSPSSPLFYLCKSNHLMYRYFPLSAMFVGRGSDEGKRKLFL</sequence>
<name>A0AAQ3KBF0_9LILI</name>
<feature type="region of interest" description="Disordered" evidence="1">
    <location>
        <begin position="50"/>
        <end position="81"/>
    </location>
</feature>
<feature type="compositionally biased region" description="Acidic residues" evidence="1">
    <location>
        <begin position="56"/>
        <end position="65"/>
    </location>
</feature>
<keyword evidence="3" id="KW-1185">Reference proteome</keyword>
<feature type="compositionally biased region" description="Basic and acidic residues" evidence="1">
    <location>
        <begin position="66"/>
        <end position="81"/>
    </location>
</feature>
<accession>A0AAQ3KBF0</accession>
<organism evidence="2 3">
    <name type="scientific">Canna indica</name>
    <name type="common">Indian-shot</name>
    <dbReference type="NCBI Taxonomy" id="4628"/>
    <lineage>
        <taxon>Eukaryota</taxon>
        <taxon>Viridiplantae</taxon>
        <taxon>Streptophyta</taxon>
        <taxon>Embryophyta</taxon>
        <taxon>Tracheophyta</taxon>
        <taxon>Spermatophyta</taxon>
        <taxon>Magnoliopsida</taxon>
        <taxon>Liliopsida</taxon>
        <taxon>Zingiberales</taxon>
        <taxon>Cannaceae</taxon>
        <taxon>Canna</taxon>
    </lineage>
</organism>
<dbReference type="AlphaFoldDB" id="A0AAQ3KBF0"/>